<accession>A0A0A2MCH9</accession>
<dbReference type="STRING" id="1121895.GCA_000378485_03555"/>
<dbReference type="RefSeq" id="WP_020214731.1">
    <property type="nucleotide sequence ID" value="NZ_JRLX01000014.1"/>
</dbReference>
<comment type="caution">
    <text evidence="1">The sequence shown here is derived from an EMBL/GenBank/DDBJ whole genome shotgun (WGS) entry which is preliminary data.</text>
</comment>
<dbReference type="Proteomes" id="UP000030152">
    <property type="component" value="Unassembled WGS sequence"/>
</dbReference>
<evidence type="ECO:0008006" key="3">
    <source>
        <dbReference type="Google" id="ProtNLM"/>
    </source>
</evidence>
<reference evidence="1 2" key="1">
    <citation type="submission" date="2013-09" db="EMBL/GenBank/DDBJ databases">
        <authorList>
            <person name="Zeng Z."/>
            <person name="Chen C."/>
        </authorList>
    </citation>
    <scope>NUCLEOTIDE SEQUENCE [LARGE SCALE GENOMIC DNA]</scope>
    <source>
        <strain evidence="1 2">WB 3.3-2</strain>
    </source>
</reference>
<gene>
    <name evidence="1" type="ORF">Q765_13075</name>
</gene>
<dbReference type="AlphaFoldDB" id="A0A0A2MCH9"/>
<keyword evidence="2" id="KW-1185">Reference proteome</keyword>
<proteinExistence type="predicted"/>
<dbReference type="EMBL" id="JRLX01000014">
    <property type="protein sequence ID" value="KGO85990.1"/>
    <property type="molecule type" value="Genomic_DNA"/>
</dbReference>
<organism evidence="1 2">
    <name type="scientific">Flavobacterium rivuli WB 3.3-2 = DSM 21788</name>
    <dbReference type="NCBI Taxonomy" id="1121895"/>
    <lineage>
        <taxon>Bacteria</taxon>
        <taxon>Pseudomonadati</taxon>
        <taxon>Bacteroidota</taxon>
        <taxon>Flavobacteriia</taxon>
        <taxon>Flavobacteriales</taxon>
        <taxon>Flavobacteriaceae</taxon>
        <taxon>Flavobacterium</taxon>
    </lineage>
</organism>
<evidence type="ECO:0000313" key="2">
    <source>
        <dbReference type="Proteomes" id="UP000030152"/>
    </source>
</evidence>
<protein>
    <recommendedName>
        <fullName evidence="3">HEPN domain-containing protein</fullName>
    </recommendedName>
</protein>
<evidence type="ECO:0000313" key="1">
    <source>
        <dbReference type="EMBL" id="KGO85990.1"/>
    </source>
</evidence>
<sequence length="268" mass="31165">MYHTIIIPDTINENKLIAEALDKTLCYVAIDSVFLNSNTNENHMQILTIVLAKDSLQIHFIIEGIILKFFTVIPNVTCKLYDYTSTEEALKDGNLYLLMLVKGIPPIYMQKDSGLQQYSNPVILKKLTQKAEKRYNRFINNALALSDGILYYLENKEFQHAAALLFQYLHLLFRVCSEIFTGRQHSEVSIIEWQACINSYRPGFVKLFEPNNKKDSILASKLLKSYKDTCFNSEIRFTFPALNDFYIKTEQFYMDVFDMVRSHFVIES</sequence>
<dbReference type="Gene3D" id="1.20.120.330">
    <property type="entry name" value="Nucleotidyltransferases domain 2"/>
    <property type="match status" value="1"/>
</dbReference>
<name>A0A0A2MCH9_9FLAO</name>